<evidence type="ECO:0000256" key="1">
    <source>
        <dbReference type="ARBA" id="ARBA00022450"/>
    </source>
</evidence>
<dbReference type="EMBL" id="JAAGME010001478">
    <property type="protein sequence ID" value="NEB72128.1"/>
    <property type="molecule type" value="Genomic_DNA"/>
</dbReference>
<gene>
    <name evidence="4" type="ORF">G3I39_34415</name>
</gene>
<dbReference type="GO" id="GO:0071770">
    <property type="term" value="P:DIM/DIP cell wall layer assembly"/>
    <property type="evidence" value="ECO:0007669"/>
    <property type="project" value="TreeGrafter"/>
</dbReference>
<proteinExistence type="predicted"/>
<name>A0A6N9VLM3_STRMI</name>
<dbReference type="Gene3D" id="3.40.47.10">
    <property type="match status" value="1"/>
</dbReference>
<dbReference type="Pfam" id="PF00109">
    <property type="entry name" value="ketoacyl-synt"/>
    <property type="match status" value="1"/>
</dbReference>
<feature type="domain" description="Ketosynthase family 3 (KS3)" evidence="3">
    <location>
        <begin position="1"/>
        <end position="72"/>
    </location>
</feature>
<keyword evidence="2" id="KW-0597">Phosphoprotein</keyword>
<dbReference type="GO" id="GO:0004312">
    <property type="term" value="F:fatty acid synthase activity"/>
    <property type="evidence" value="ECO:0007669"/>
    <property type="project" value="TreeGrafter"/>
</dbReference>
<dbReference type="GO" id="GO:0005886">
    <property type="term" value="C:plasma membrane"/>
    <property type="evidence" value="ECO:0007669"/>
    <property type="project" value="TreeGrafter"/>
</dbReference>
<sequence>VTIHPQKYLQLAQGRFLAEDGRCRSFGKGATGYVPGEGVGAVLLKPLHRAEADGDHILGVIRATSANHTGRT</sequence>
<protein>
    <recommendedName>
        <fullName evidence="3">Ketosynthase family 3 (KS3) domain-containing protein</fullName>
    </recommendedName>
</protein>
<dbReference type="InterPro" id="IPR016039">
    <property type="entry name" value="Thiolase-like"/>
</dbReference>
<dbReference type="InterPro" id="IPR050091">
    <property type="entry name" value="PKS_NRPS_Biosynth_Enz"/>
</dbReference>
<dbReference type="AlphaFoldDB" id="A0A6N9VLM3"/>
<evidence type="ECO:0000259" key="3">
    <source>
        <dbReference type="PROSITE" id="PS52004"/>
    </source>
</evidence>
<comment type="caution">
    <text evidence="4">The sequence shown here is derived from an EMBL/GenBank/DDBJ whole genome shotgun (WGS) entry which is preliminary data.</text>
</comment>
<organism evidence="4 5">
    <name type="scientific">Streptomyces microflavus</name>
    <name type="common">Streptomyces lipmanii</name>
    <dbReference type="NCBI Taxonomy" id="1919"/>
    <lineage>
        <taxon>Bacteria</taxon>
        <taxon>Bacillati</taxon>
        <taxon>Actinomycetota</taxon>
        <taxon>Actinomycetes</taxon>
        <taxon>Kitasatosporales</taxon>
        <taxon>Streptomycetaceae</taxon>
        <taxon>Streptomyces</taxon>
    </lineage>
</organism>
<feature type="non-terminal residue" evidence="4">
    <location>
        <position position="1"/>
    </location>
</feature>
<dbReference type="SUPFAM" id="SSF53901">
    <property type="entry name" value="Thiolase-like"/>
    <property type="match status" value="1"/>
</dbReference>
<dbReference type="GO" id="GO:0006633">
    <property type="term" value="P:fatty acid biosynthetic process"/>
    <property type="evidence" value="ECO:0007669"/>
    <property type="project" value="TreeGrafter"/>
</dbReference>
<dbReference type="PANTHER" id="PTHR43775">
    <property type="entry name" value="FATTY ACID SYNTHASE"/>
    <property type="match status" value="1"/>
</dbReference>
<feature type="non-terminal residue" evidence="4">
    <location>
        <position position="72"/>
    </location>
</feature>
<dbReference type="PROSITE" id="PS52004">
    <property type="entry name" value="KS3_2"/>
    <property type="match status" value="1"/>
</dbReference>
<evidence type="ECO:0000256" key="2">
    <source>
        <dbReference type="ARBA" id="ARBA00022553"/>
    </source>
</evidence>
<evidence type="ECO:0000313" key="5">
    <source>
        <dbReference type="Proteomes" id="UP000471648"/>
    </source>
</evidence>
<keyword evidence="1" id="KW-0596">Phosphopantetheine</keyword>
<dbReference type="InterPro" id="IPR020841">
    <property type="entry name" value="PKS_Beta-ketoAc_synthase_dom"/>
</dbReference>
<accession>A0A6N9VLM3</accession>
<dbReference type="InterPro" id="IPR014030">
    <property type="entry name" value="Ketoacyl_synth_N"/>
</dbReference>
<dbReference type="Proteomes" id="UP000471648">
    <property type="component" value="Unassembled WGS sequence"/>
</dbReference>
<reference evidence="4 5" key="1">
    <citation type="submission" date="2020-01" db="EMBL/GenBank/DDBJ databases">
        <title>Insect and environment-associated Actinomycetes.</title>
        <authorList>
            <person name="Currrie C."/>
            <person name="Chevrette M."/>
            <person name="Carlson C."/>
            <person name="Stubbendieck R."/>
            <person name="Wendt-Pienkowski E."/>
        </authorList>
    </citation>
    <scope>NUCLEOTIDE SEQUENCE [LARGE SCALE GENOMIC DNA]</scope>
    <source>
        <strain evidence="4 5">SID14438</strain>
    </source>
</reference>
<dbReference type="GO" id="GO:0005737">
    <property type="term" value="C:cytoplasm"/>
    <property type="evidence" value="ECO:0007669"/>
    <property type="project" value="TreeGrafter"/>
</dbReference>
<dbReference type="RefSeq" id="WP_164358891.1">
    <property type="nucleotide sequence ID" value="NZ_JAAGME010001478.1"/>
</dbReference>
<evidence type="ECO:0000313" key="4">
    <source>
        <dbReference type="EMBL" id="NEB72128.1"/>
    </source>
</evidence>
<dbReference type="PANTHER" id="PTHR43775:SF37">
    <property type="entry name" value="SI:DKEY-61P9.11"/>
    <property type="match status" value="1"/>
</dbReference>